<dbReference type="InterPro" id="IPR001372">
    <property type="entry name" value="Dynein_light_chain_typ-1/2"/>
</dbReference>
<dbReference type="GO" id="GO:0045505">
    <property type="term" value="F:dynein intermediate chain binding"/>
    <property type="evidence" value="ECO:0007669"/>
    <property type="project" value="TreeGrafter"/>
</dbReference>
<dbReference type="GO" id="GO:0007017">
    <property type="term" value="P:microtubule-based process"/>
    <property type="evidence" value="ECO:0007669"/>
    <property type="project" value="InterPro"/>
</dbReference>
<proteinExistence type="predicted"/>
<name>A0A811N991_9POAL</name>
<feature type="region of interest" description="Disordered" evidence="1">
    <location>
        <begin position="1"/>
        <end position="24"/>
    </location>
</feature>
<evidence type="ECO:0000256" key="1">
    <source>
        <dbReference type="SAM" id="MobiDB-lite"/>
    </source>
</evidence>
<dbReference type="PANTHER" id="PTHR11886:SF70">
    <property type="entry name" value="DYNEIN LIGHT CHAIN"/>
    <property type="match status" value="1"/>
</dbReference>
<dbReference type="InterPro" id="IPR037177">
    <property type="entry name" value="DLC_sf"/>
</dbReference>
<dbReference type="Pfam" id="PF01221">
    <property type="entry name" value="Dynein_light"/>
    <property type="match status" value="1"/>
</dbReference>
<evidence type="ECO:0000313" key="2">
    <source>
        <dbReference type="EMBL" id="CAD6223497.1"/>
    </source>
</evidence>
<feature type="compositionally biased region" description="Polar residues" evidence="1">
    <location>
        <begin position="1"/>
        <end position="19"/>
    </location>
</feature>
<dbReference type="AlphaFoldDB" id="A0A811N991"/>
<dbReference type="SMART" id="SM01375">
    <property type="entry name" value="Dynein_light"/>
    <property type="match status" value="1"/>
</dbReference>
<gene>
    <name evidence="2" type="ORF">NCGR_LOCUS15905</name>
</gene>
<sequence>MALTRNAQASASSSENVPRSSLPAIGMQDNVGRAIAAKLDLDAAYTPCEVVNYAMNKLETMERTMLECVARRYSKAARMLESQAVIGDTDMRQAMQQDALRQARKALDDFEGADSTEIARFIKKCIVGTDFGSFVTHHSGCFIYFGIGNLAICPIWTPNEGPSEPSEAQRGATSGLRRLLRTARGGRGHPGEIPPLRMN</sequence>
<dbReference type="Proteomes" id="UP000604825">
    <property type="component" value="Unassembled WGS sequence"/>
</dbReference>
<protein>
    <submittedName>
        <fullName evidence="2">Uncharacterized protein</fullName>
    </submittedName>
</protein>
<dbReference type="GO" id="GO:0005868">
    <property type="term" value="C:cytoplasmic dynein complex"/>
    <property type="evidence" value="ECO:0007669"/>
    <property type="project" value="TreeGrafter"/>
</dbReference>
<dbReference type="PANTHER" id="PTHR11886">
    <property type="entry name" value="DYNEIN LIGHT CHAIN"/>
    <property type="match status" value="1"/>
</dbReference>
<organism evidence="2 3">
    <name type="scientific">Miscanthus lutarioriparius</name>
    <dbReference type="NCBI Taxonomy" id="422564"/>
    <lineage>
        <taxon>Eukaryota</taxon>
        <taxon>Viridiplantae</taxon>
        <taxon>Streptophyta</taxon>
        <taxon>Embryophyta</taxon>
        <taxon>Tracheophyta</taxon>
        <taxon>Spermatophyta</taxon>
        <taxon>Magnoliopsida</taxon>
        <taxon>Liliopsida</taxon>
        <taxon>Poales</taxon>
        <taxon>Poaceae</taxon>
        <taxon>PACMAD clade</taxon>
        <taxon>Panicoideae</taxon>
        <taxon>Andropogonodae</taxon>
        <taxon>Andropogoneae</taxon>
        <taxon>Saccharinae</taxon>
        <taxon>Miscanthus</taxon>
    </lineage>
</organism>
<evidence type="ECO:0000313" key="3">
    <source>
        <dbReference type="Proteomes" id="UP000604825"/>
    </source>
</evidence>
<dbReference type="SUPFAM" id="SSF54648">
    <property type="entry name" value="DLC"/>
    <property type="match status" value="1"/>
</dbReference>
<dbReference type="Gene3D" id="3.30.740.10">
    <property type="entry name" value="Protein Inhibitor Of Neuronal Nitric Oxide Synthase"/>
    <property type="match status" value="1"/>
</dbReference>
<keyword evidence="3" id="KW-1185">Reference proteome</keyword>
<accession>A0A811N991</accession>
<comment type="caution">
    <text evidence="2">The sequence shown here is derived from an EMBL/GenBank/DDBJ whole genome shotgun (WGS) entry which is preliminary data.</text>
</comment>
<dbReference type="EMBL" id="CAJGYO010000004">
    <property type="protein sequence ID" value="CAD6223497.1"/>
    <property type="molecule type" value="Genomic_DNA"/>
</dbReference>
<dbReference type="OrthoDB" id="10033309at2759"/>
<reference evidence="2" key="1">
    <citation type="submission" date="2020-10" db="EMBL/GenBank/DDBJ databases">
        <authorList>
            <person name="Han B."/>
            <person name="Lu T."/>
            <person name="Zhao Q."/>
            <person name="Huang X."/>
            <person name="Zhao Y."/>
        </authorList>
    </citation>
    <scope>NUCLEOTIDE SEQUENCE</scope>
</reference>